<feature type="domain" description="Glycosyltransferase 2-like" evidence="1">
    <location>
        <begin position="7"/>
        <end position="151"/>
    </location>
</feature>
<dbReference type="Proteomes" id="UP001204953">
    <property type="component" value="Unassembled WGS sequence"/>
</dbReference>
<organism evidence="2 3">
    <name type="scientific">Limnofasciculus baicalensis BBK-W-15</name>
    <dbReference type="NCBI Taxonomy" id="2699891"/>
    <lineage>
        <taxon>Bacteria</taxon>
        <taxon>Bacillati</taxon>
        <taxon>Cyanobacteriota</taxon>
        <taxon>Cyanophyceae</taxon>
        <taxon>Coleofasciculales</taxon>
        <taxon>Coleofasciculaceae</taxon>
        <taxon>Limnofasciculus</taxon>
        <taxon>Limnofasciculus baicalensis</taxon>
    </lineage>
</organism>
<sequence length="325" mass="36888">MSKIDFTVAIPTYNGANRLPKLLDKLRSQINTEHLAWQILVVDNNSTDNTAKIIQDDQANWKNAILLKYTFEPQQGAAFARVRAIQEADSELVGFLDDDIIPNSDWVTAAYNFAKEHPQAGAWGGQIHGEFEVPPPENFKRIQSFLAIRERGNQAHLYDPENLLLPPSAAWVVRRKAWLDSVTNPPTLAGRVNGSMLGGEDFELLMYMHKVGWEIWYNPVMHSYHQIPAKRLERDYLMALSRGCGLCICHLRMINANPGQIPIIFAKIMLGGLKRYLGHLLKYRGQVKTDLVAACEKEFYWASFVSPFYFLSNSIKTRVVNGEIV</sequence>
<evidence type="ECO:0000259" key="1">
    <source>
        <dbReference type="Pfam" id="PF00535"/>
    </source>
</evidence>
<dbReference type="Gene3D" id="3.90.550.10">
    <property type="entry name" value="Spore Coat Polysaccharide Biosynthesis Protein SpsA, Chain A"/>
    <property type="match status" value="1"/>
</dbReference>
<dbReference type="NCBIfam" id="NF038302">
    <property type="entry name" value="EPS_HpsE"/>
    <property type="match status" value="1"/>
</dbReference>
<dbReference type="AlphaFoldDB" id="A0AAE3GUP8"/>
<evidence type="ECO:0000313" key="2">
    <source>
        <dbReference type="EMBL" id="MCP2730223.1"/>
    </source>
</evidence>
<name>A0AAE3GUP8_9CYAN</name>
<dbReference type="EMBL" id="JAMZMM010000179">
    <property type="protein sequence ID" value="MCP2730223.1"/>
    <property type="molecule type" value="Genomic_DNA"/>
</dbReference>
<dbReference type="CDD" id="cd00761">
    <property type="entry name" value="Glyco_tranf_GTA_type"/>
    <property type="match status" value="1"/>
</dbReference>
<evidence type="ECO:0000313" key="3">
    <source>
        <dbReference type="Proteomes" id="UP001204953"/>
    </source>
</evidence>
<keyword evidence="3" id="KW-1185">Reference proteome</keyword>
<reference evidence="2" key="1">
    <citation type="submission" date="2022-06" db="EMBL/GenBank/DDBJ databases">
        <title>New cyanobacteria of genus Symplocastrum in benthos of Lake Baikal.</title>
        <authorList>
            <person name="Sorokovikova E."/>
            <person name="Tikhonova I."/>
            <person name="Krasnopeev A."/>
            <person name="Evseev P."/>
            <person name="Gladkikh A."/>
            <person name="Belykh O."/>
        </authorList>
    </citation>
    <scope>NUCLEOTIDE SEQUENCE</scope>
    <source>
        <strain evidence="2">BBK-W-15</strain>
    </source>
</reference>
<dbReference type="PANTHER" id="PTHR43685:SF3">
    <property type="entry name" value="SLR2126 PROTEIN"/>
    <property type="match status" value="1"/>
</dbReference>
<protein>
    <submittedName>
        <fullName evidence="2">Hormogonium polysaccharide biosynthesis glycosyltransferase HpsE</fullName>
    </submittedName>
</protein>
<comment type="caution">
    <text evidence="2">The sequence shown here is derived from an EMBL/GenBank/DDBJ whole genome shotgun (WGS) entry which is preliminary data.</text>
</comment>
<dbReference type="SUPFAM" id="SSF53448">
    <property type="entry name" value="Nucleotide-diphospho-sugar transferases"/>
    <property type="match status" value="1"/>
</dbReference>
<dbReference type="PANTHER" id="PTHR43685">
    <property type="entry name" value="GLYCOSYLTRANSFERASE"/>
    <property type="match status" value="1"/>
</dbReference>
<dbReference type="InterPro" id="IPR001173">
    <property type="entry name" value="Glyco_trans_2-like"/>
</dbReference>
<proteinExistence type="predicted"/>
<dbReference type="InterPro" id="IPR029044">
    <property type="entry name" value="Nucleotide-diphossugar_trans"/>
</dbReference>
<dbReference type="InterPro" id="IPR050834">
    <property type="entry name" value="Glycosyltransf_2"/>
</dbReference>
<gene>
    <name evidence="2" type="primary">hpsE</name>
    <name evidence="2" type="ORF">NJ959_17465</name>
</gene>
<accession>A0AAE3GUP8</accession>
<dbReference type="RefSeq" id="WP_254012986.1">
    <property type="nucleotide sequence ID" value="NZ_JAMZMM010000179.1"/>
</dbReference>
<dbReference type="Pfam" id="PF00535">
    <property type="entry name" value="Glycos_transf_2"/>
    <property type="match status" value="1"/>
</dbReference>